<evidence type="ECO:0000313" key="2">
    <source>
        <dbReference type="Proteomes" id="UP000046392"/>
    </source>
</evidence>
<dbReference type="PANTHER" id="PTHR31895:SF42">
    <property type="entry name" value="ACTIVATED IN BLOCKED UNFOLDED PROTEIN RESPONSE"/>
    <property type="match status" value="1"/>
</dbReference>
<evidence type="ECO:0000256" key="1">
    <source>
        <dbReference type="SAM" id="SignalP"/>
    </source>
</evidence>
<keyword evidence="2" id="KW-1185">Reference proteome</keyword>
<evidence type="ECO:0000313" key="3">
    <source>
        <dbReference type="WBParaSite" id="SPAL_0000189500.1"/>
    </source>
</evidence>
<protein>
    <submittedName>
        <fullName evidence="3">TIL domain-containing protein</fullName>
    </submittedName>
</protein>
<feature type="chain" id="PRO_5005893993" evidence="1">
    <location>
        <begin position="22"/>
        <end position="468"/>
    </location>
</feature>
<organism evidence="2 3">
    <name type="scientific">Strongyloides papillosus</name>
    <name type="common">Intestinal threadworm</name>
    <dbReference type="NCBI Taxonomy" id="174720"/>
    <lineage>
        <taxon>Eukaryota</taxon>
        <taxon>Metazoa</taxon>
        <taxon>Ecdysozoa</taxon>
        <taxon>Nematoda</taxon>
        <taxon>Chromadorea</taxon>
        <taxon>Rhabditida</taxon>
        <taxon>Tylenchina</taxon>
        <taxon>Panagrolaimomorpha</taxon>
        <taxon>Strongyloidoidea</taxon>
        <taxon>Strongyloididae</taxon>
        <taxon>Strongyloides</taxon>
    </lineage>
</organism>
<accession>A0A0N5B767</accession>
<feature type="signal peptide" evidence="1">
    <location>
        <begin position="1"/>
        <end position="21"/>
    </location>
</feature>
<proteinExistence type="predicted"/>
<sequence>MSNNNIILLTVIFFIINIIYATDIKNRTVRSNSDCPCPLDEIPSCTCSPNKRSTSSLTEMFCSCLTKMLCSCMERIQKLEEQQASQSIYLDPHHVTNIVSTTVSPYEFSQTTTNYDICTVNCNKICLETCKTTPIHKQNFCFDICKNTCEVSCQQPEMEIHSTTLSPYQYTTTQNYEMEFEITQVPETYTTQLNIPIYPSFISTTSQPNFLFDVNNQQQNDCSLMCSEKCGENFPECTSACRNICDCEVSCKNRCTQESLPTYSCYPSCQNTCFKDRNIVINLRKFLNNNNRRNGMSKLNKDIKKEKNVKSYSSNCLIKCHQNCQANNTMEVCSNYCREQCDCADTCTKYCAKKNIPYHQCENACYTTCQINNKYNKNIKNLSKTEKNVKPCGKTCYNNCILQSKCDRLFNYNEKENCKFECKKKCTLECSDEELITKCAKLGNDDRFCVCPNGYRSCGNNGYCCLET</sequence>
<dbReference type="AlphaFoldDB" id="A0A0N5B767"/>
<name>A0A0N5B767_STREA</name>
<reference evidence="3" key="1">
    <citation type="submission" date="2017-02" db="UniProtKB">
        <authorList>
            <consortium name="WormBaseParasite"/>
        </authorList>
    </citation>
    <scope>IDENTIFICATION</scope>
</reference>
<keyword evidence="1" id="KW-0732">Signal</keyword>
<dbReference type="WBParaSite" id="SPAL_0000189500.1">
    <property type="protein sequence ID" value="SPAL_0000189500.1"/>
    <property type="gene ID" value="SPAL_0000189500"/>
</dbReference>
<dbReference type="Proteomes" id="UP000046392">
    <property type="component" value="Unplaced"/>
</dbReference>
<dbReference type="PANTHER" id="PTHR31895">
    <property type="entry name" value="PROTEIN CBG03177-RELATED"/>
    <property type="match status" value="1"/>
</dbReference>